<proteinExistence type="predicted"/>
<dbReference type="AlphaFoldDB" id="A0A2J6QK45"/>
<dbReference type="Proteomes" id="UP000235672">
    <property type="component" value="Unassembled WGS sequence"/>
</dbReference>
<accession>A0A2J6QK45</accession>
<keyword evidence="2" id="KW-1185">Reference proteome</keyword>
<protein>
    <submittedName>
        <fullName evidence="1">Uncharacterized protein</fullName>
    </submittedName>
</protein>
<name>A0A2J6QK45_9HELO</name>
<evidence type="ECO:0000313" key="2">
    <source>
        <dbReference type="Proteomes" id="UP000235672"/>
    </source>
</evidence>
<reference evidence="1 2" key="1">
    <citation type="submission" date="2016-05" db="EMBL/GenBank/DDBJ databases">
        <title>A degradative enzymes factory behind the ericoid mycorrhizal symbiosis.</title>
        <authorList>
            <consortium name="DOE Joint Genome Institute"/>
            <person name="Martino E."/>
            <person name="Morin E."/>
            <person name="Grelet G."/>
            <person name="Kuo A."/>
            <person name="Kohler A."/>
            <person name="Daghino S."/>
            <person name="Barry K."/>
            <person name="Choi C."/>
            <person name="Cichocki N."/>
            <person name="Clum A."/>
            <person name="Copeland A."/>
            <person name="Hainaut M."/>
            <person name="Haridas S."/>
            <person name="Labutti K."/>
            <person name="Lindquist E."/>
            <person name="Lipzen A."/>
            <person name="Khouja H.-R."/>
            <person name="Murat C."/>
            <person name="Ohm R."/>
            <person name="Olson A."/>
            <person name="Spatafora J."/>
            <person name="Veneault-Fourrey C."/>
            <person name="Henrissat B."/>
            <person name="Grigoriev I."/>
            <person name="Martin F."/>
            <person name="Perotto S."/>
        </authorList>
    </citation>
    <scope>NUCLEOTIDE SEQUENCE [LARGE SCALE GENOMIC DNA]</scope>
    <source>
        <strain evidence="1 2">UAMH 7357</strain>
    </source>
</reference>
<organism evidence="1 2">
    <name type="scientific">Hyaloscypha hepaticicola</name>
    <dbReference type="NCBI Taxonomy" id="2082293"/>
    <lineage>
        <taxon>Eukaryota</taxon>
        <taxon>Fungi</taxon>
        <taxon>Dikarya</taxon>
        <taxon>Ascomycota</taxon>
        <taxon>Pezizomycotina</taxon>
        <taxon>Leotiomycetes</taxon>
        <taxon>Helotiales</taxon>
        <taxon>Hyaloscyphaceae</taxon>
        <taxon>Hyaloscypha</taxon>
    </lineage>
</organism>
<sequence>MVLMMELICVLRPLYRLMLMDKRKSRAGDRGEYQRTWDCLGWKLKALETRKLASKTWLEKHNSLSDCLVCSCLLVGLNAMLLTELLLQRLVL</sequence>
<evidence type="ECO:0000313" key="1">
    <source>
        <dbReference type="EMBL" id="PMD26630.1"/>
    </source>
</evidence>
<gene>
    <name evidence="1" type="ORF">NA56DRAFT_292904</name>
</gene>
<dbReference type="EMBL" id="KZ613467">
    <property type="protein sequence ID" value="PMD26630.1"/>
    <property type="molecule type" value="Genomic_DNA"/>
</dbReference>